<dbReference type="EMBL" id="WELI01000001">
    <property type="protein sequence ID" value="KAB7733221.1"/>
    <property type="molecule type" value="Genomic_DNA"/>
</dbReference>
<evidence type="ECO:0000256" key="2">
    <source>
        <dbReference type="ARBA" id="ARBA00022679"/>
    </source>
</evidence>
<gene>
    <name evidence="3" type="ORF">F5984_04645</name>
</gene>
<organism evidence="3 4">
    <name type="scientific">Rudanella paleaurantiibacter</name>
    <dbReference type="NCBI Taxonomy" id="2614655"/>
    <lineage>
        <taxon>Bacteria</taxon>
        <taxon>Pseudomonadati</taxon>
        <taxon>Bacteroidota</taxon>
        <taxon>Cytophagia</taxon>
        <taxon>Cytophagales</taxon>
        <taxon>Cytophagaceae</taxon>
        <taxon>Rudanella</taxon>
    </lineage>
</organism>
<evidence type="ECO:0000313" key="3">
    <source>
        <dbReference type="EMBL" id="KAB7733221.1"/>
    </source>
</evidence>
<keyword evidence="2 3" id="KW-0808">Transferase</keyword>
<keyword evidence="4" id="KW-1185">Reference proteome</keyword>
<dbReference type="RefSeq" id="WP_152123060.1">
    <property type="nucleotide sequence ID" value="NZ_WELI01000001.1"/>
</dbReference>
<dbReference type="GO" id="GO:0005829">
    <property type="term" value="C:cytosol"/>
    <property type="evidence" value="ECO:0007669"/>
    <property type="project" value="TreeGrafter"/>
</dbReference>
<proteinExistence type="predicted"/>
<dbReference type="GO" id="GO:0008713">
    <property type="term" value="F:ADP-heptose-lipopolysaccharide heptosyltransferase activity"/>
    <property type="evidence" value="ECO:0007669"/>
    <property type="project" value="TreeGrafter"/>
</dbReference>
<comment type="caution">
    <text evidence="3">The sequence shown here is derived from an EMBL/GenBank/DDBJ whole genome shotgun (WGS) entry which is preliminary data.</text>
</comment>
<dbReference type="PANTHER" id="PTHR30160:SF1">
    <property type="entry name" value="LIPOPOLYSACCHARIDE 1,2-N-ACETYLGLUCOSAMINETRANSFERASE-RELATED"/>
    <property type="match status" value="1"/>
</dbReference>
<reference evidence="3 4" key="1">
    <citation type="submission" date="2019-10" db="EMBL/GenBank/DDBJ databases">
        <title>Rudanella paleaurantiibacter sp. nov., isolated from sludge.</title>
        <authorList>
            <person name="Xu S.Q."/>
        </authorList>
    </citation>
    <scope>NUCLEOTIDE SEQUENCE [LARGE SCALE GENOMIC DNA]</scope>
    <source>
        <strain evidence="3 4">HX-22-17</strain>
    </source>
</reference>
<evidence type="ECO:0000256" key="1">
    <source>
        <dbReference type="ARBA" id="ARBA00022676"/>
    </source>
</evidence>
<protein>
    <submittedName>
        <fullName evidence="3">Glycosyl transferase</fullName>
    </submittedName>
</protein>
<sequence>MNRATHQPWADGWRILCARPDNLGDVLMTTPAFRALKTSFPGCHLTLLTSSAGRAVAGLIPDIDEVLTIDLPWVKSEQTPADPQALFDIAQTLRAGRFDAAVVFTVQSQNPLPMAILCYMAQIRRVLGHCRENPYHLITDWVPDPEVLVATRHEVTRQLDLVRTIGATTNNEQLTLRIPAEAPTQARHLLGQIGLDRSRPWVLLHAGVSEEKRRYPAGEFAEVGRQLTAQGIQVGLTGSADERAYVQSIGEQIGRGAFNLAGTLPLPAFCALVADAPVLLANNTGPVHIAAAVGTPVVVAYAKTNPQHTPWMVPNRVLYMEVPPHLRSSNVLLQQFPEPALPKATPNRLVQAIAELLTDRQRDWGPKSARLPEIAGLQPTTF</sequence>
<dbReference type="Proteomes" id="UP000488299">
    <property type="component" value="Unassembled WGS sequence"/>
</dbReference>
<dbReference type="InterPro" id="IPR051199">
    <property type="entry name" value="LPS_LOS_Heptosyltrfase"/>
</dbReference>
<dbReference type="CDD" id="cd03789">
    <property type="entry name" value="GT9_LPS_heptosyltransferase"/>
    <property type="match status" value="1"/>
</dbReference>
<evidence type="ECO:0000313" key="4">
    <source>
        <dbReference type="Proteomes" id="UP000488299"/>
    </source>
</evidence>
<dbReference type="GO" id="GO:0009244">
    <property type="term" value="P:lipopolysaccharide core region biosynthetic process"/>
    <property type="evidence" value="ECO:0007669"/>
    <property type="project" value="TreeGrafter"/>
</dbReference>
<dbReference type="Gene3D" id="3.40.50.2000">
    <property type="entry name" value="Glycogen Phosphorylase B"/>
    <property type="match status" value="2"/>
</dbReference>
<accession>A0A7J5U6D8</accession>
<dbReference type="SUPFAM" id="SSF53756">
    <property type="entry name" value="UDP-Glycosyltransferase/glycogen phosphorylase"/>
    <property type="match status" value="1"/>
</dbReference>
<name>A0A7J5U6D8_9BACT</name>
<dbReference type="AlphaFoldDB" id="A0A7J5U6D8"/>
<keyword evidence="1" id="KW-0328">Glycosyltransferase</keyword>
<dbReference type="Pfam" id="PF01075">
    <property type="entry name" value="Glyco_transf_9"/>
    <property type="match status" value="1"/>
</dbReference>
<dbReference type="InterPro" id="IPR002201">
    <property type="entry name" value="Glyco_trans_9"/>
</dbReference>
<dbReference type="PANTHER" id="PTHR30160">
    <property type="entry name" value="TETRAACYLDISACCHARIDE 4'-KINASE-RELATED"/>
    <property type="match status" value="1"/>
</dbReference>